<gene>
    <name evidence="9" type="ORF">L1049_021893</name>
</gene>
<evidence type="ECO:0000256" key="3">
    <source>
        <dbReference type="ARBA" id="ARBA00022729"/>
    </source>
</evidence>
<dbReference type="InterPro" id="IPR023828">
    <property type="entry name" value="Peptidase_S8_Ser-AS"/>
</dbReference>
<dbReference type="InterPro" id="IPR041469">
    <property type="entry name" value="Subtilisin-like_FN3"/>
</dbReference>
<evidence type="ECO:0000313" key="9">
    <source>
        <dbReference type="EMBL" id="KAK9274642.1"/>
    </source>
</evidence>
<dbReference type="Pfam" id="PF00082">
    <property type="entry name" value="Peptidase_S8"/>
    <property type="match status" value="1"/>
</dbReference>
<keyword evidence="3" id="KW-0732">Signal</keyword>
<evidence type="ECO:0000313" key="10">
    <source>
        <dbReference type="Proteomes" id="UP001415857"/>
    </source>
</evidence>
<comment type="similarity">
    <text evidence="1 6">Belongs to the peptidase S8 family.</text>
</comment>
<evidence type="ECO:0000256" key="6">
    <source>
        <dbReference type="PROSITE-ProRule" id="PRU01240"/>
    </source>
</evidence>
<proteinExistence type="inferred from homology"/>
<dbReference type="InterPro" id="IPR000209">
    <property type="entry name" value="Peptidase_S8/S53_dom"/>
</dbReference>
<organism evidence="9 10">
    <name type="scientific">Liquidambar formosana</name>
    <name type="common">Formosan gum</name>
    <dbReference type="NCBI Taxonomy" id="63359"/>
    <lineage>
        <taxon>Eukaryota</taxon>
        <taxon>Viridiplantae</taxon>
        <taxon>Streptophyta</taxon>
        <taxon>Embryophyta</taxon>
        <taxon>Tracheophyta</taxon>
        <taxon>Spermatophyta</taxon>
        <taxon>Magnoliopsida</taxon>
        <taxon>eudicotyledons</taxon>
        <taxon>Gunneridae</taxon>
        <taxon>Pentapetalae</taxon>
        <taxon>Saxifragales</taxon>
        <taxon>Altingiaceae</taxon>
        <taxon>Liquidambar</taxon>
    </lineage>
</organism>
<comment type="caution">
    <text evidence="9">The sequence shown here is derived from an EMBL/GenBank/DDBJ whole genome shotgun (WGS) entry which is preliminary data.</text>
</comment>
<dbReference type="SUPFAM" id="SSF52743">
    <property type="entry name" value="Subtilisin-like"/>
    <property type="match status" value="1"/>
</dbReference>
<feature type="domain" description="Subtilisin-like protease fibronectin type-III" evidence="8">
    <location>
        <begin position="209"/>
        <end position="304"/>
    </location>
</feature>
<evidence type="ECO:0000256" key="2">
    <source>
        <dbReference type="ARBA" id="ARBA00022670"/>
    </source>
</evidence>
<evidence type="ECO:0000259" key="8">
    <source>
        <dbReference type="Pfam" id="PF17766"/>
    </source>
</evidence>
<dbReference type="InterPro" id="IPR045051">
    <property type="entry name" value="SBT"/>
</dbReference>
<dbReference type="GO" id="GO:0006508">
    <property type="term" value="P:proteolysis"/>
    <property type="evidence" value="ECO:0007669"/>
    <property type="project" value="UniProtKB-KW"/>
</dbReference>
<evidence type="ECO:0000259" key="7">
    <source>
        <dbReference type="Pfam" id="PF00082"/>
    </source>
</evidence>
<keyword evidence="2" id="KW-0645">Protease</keyword>
<evidence type="ECO:0000256" key="5">
    <source>
        <dbReference type="ARBA" id="ARBA00022825"/>
    </source>
</evidence>
<dbReference type="Gene3D" id="2.60.40.2310">
    <property type="match status" value="1"/>
</dbReference>
<dbReference type="EMBL" id="JBBPBK010000011">
    <property type="protein sequence ID" value="KAK9274642.1"/>
    <property type="molecule type" value="Genomic_DNA"/>
</dbReference>
<accession>A0AAP0WN58</accession>
<reference evidence="9 10" key="1">
    <citation type="journal article" date="2024" name="Plant J.">
        <title>Genome sequences and population genomics reveal climatic adaptation and genomic divergence between two closely related sweetgum species.</title>
        <authorList>
            <person name="Xu W.Q."/>
            <person name="Ren C.Q."/>
            <person name="Zhang X.Y."/>
            <person name="Comes H.P."/>
            <person name="Liu X.H."/>
            <person name="Li Y.G."/>
            <person name="Kettle C.J."/>
            <person name="Jalonen R."/>
            <person name="Gaisberger H."/>
            <person name="Ma Y.Z."/>
            <person name="Qiu Y.X."/>
        </authorList>
    </citation>
    <scope>NUCLEOTIDE SEQUENCE [LARGE SCALE GENOMIC DNA]</scope>
    <source>
        <strain evidence="9">Hangzhou</strain>
    </source>
</reference>
<evidence type="ECO:0000256" key="1">
    <source>
        <dbReference type="ARBA" id="ARBA00011073"/>
    </source>
</evidence>
<dbReference type="FunFam" id="2.60.40.2310:FF:000001">
    <property type="entry name" value="Subtilisin-like protease SBT1.5"/>
    <property type="match status" value="1"/>
</dbReference>
<evidence type="ECO:0000256" key="4">
    <source>
        <dbReference type="ARBA" id="ARBA00022801"/>
    </source>
</evidence>
<dbReference type="Gene3D" id="3.40.50.200">
    <property type="entry name" value="Peptidase S8/S53 domain"/>
    <property type="match status" value="1"/>
</dbReference>
<dbReference type="InterPro" id="IPR036852">
    <property type="entry name" value="Peptidase_S8/S53_dom_sf"/>
</dbReference>
<sequence length="316" mass="33548">MTSHALKLTMRLGTRILYYMRSARAPVVKLGPSKTLVGKPVSAMVAYFSSRGPNSMAPAILKPDITAPGVNILAAYSPRDPSVRDAYVLSSGTSMATPHVSGIVALLKALHPDWSPAAIKSALVTTGSRNGPSGYPIYAEGSPQKLADPFDIGGGIVNPNGAADPGLVYDMGTADYIHYLCAMDYNNTAISQLTGEPTVCPTKKPSILDVNVPSITIPSLRNSTTLTRVVTNVGISNSTYRAVIEPPAGTNVSVRPDVLVFNSTAKKISFTVTLSTTYQVNTGYCFGSLIWTDGVHNVRIPLSVRTEVIQSYVDDN</sequence>
<dbReference type="GO" id="GO:0004252">
    <property type="term" value="F:serine-type endopeptidase activity"/>
    <property type="evidence" value="ECO:0007669"/>
    <property type="project" value="InterPro"/>
</dbReference>
<dbReference type="AlphaFoldDB" id="A0AAP0WN58"/>
<keyword evidence="10" id="KW-1185">Reference proteome</keyword>
<keyword evidence="4" id="KW-0378">Hydrolase</keyword>
<dbReference type="Pfam" id="PF17766">
    <property type="entry name" value="fn3_6"/>
    <property type="match status" value="1"/>
</dbReference>
<dbReference type="PANTHER" id="PTHR10795">
    <property type="entry name" value="PROPROTEIN CONVERTASE SUBTILISIN/KEXIN"/>
    <property type="match status" value="1"/>
</dbReference>
<dbReference type="Gene3D" id="3.50.30.30">
    <property type="match status" value="1"/>
</dbReference>
<dbReference type="PROSITE" id="PS51892">
    <property type="entry name" value="SUBTILASE"/>
    <property type="match status" value="1"/>
</dbReference>
<dbReference type="Proteomes" id="UP001415857">
    <property type="component" value="Unassembled WGS sequence"/>
</dbReference>
<protein>
    <submittedName>
        <fullName evidence="9">Uncharacterized protein</fullName>
    </submittedName>
</protein>
<keyword evidence="5" id="KW-0720">Serine protease</keyword>
<comment type="caution">
    <text evidence="6">Lacks conserved residue(s) required for the propagation of feature annotation.</text>
</comment>
<dbReference type="PROSITE" id="PS00138">
    <property type="entry name" value="SUBTILASE_SER"/>
    <property type="match status" value="1"/>
</dbReference>
<feature type="domain" description="Peptidase S8/S53" evidence="7">
    <location>
        <begin position="43"/>
        <end position="129"/>
    </location>
</feature>
<name>A0AAP0WN58_LIQFO</name>